<protein>
    <submittedName>
        <fullName evidence="2">Uncharacterized protein</fullName>
    </submittedName>
</protein>
<reference evidence="2 3" key="1">
    <citation type="submission" date="2024-07" db="EMBL/GenBank/DDBJ databases">
        <title>Chromosome-level genome assembly of the water stick insect Ranatra chinensis (Heteroptera: Nepidae).</title>
        <authorList>
            <person name="Liu X."/>
        </authorList>
    </citation>
    <scope>NUCLEOTIDE SEQUENCE [LARGE SCALE GENOMIC DNA]</scope>
    <source>
        <strain evidence="2">Cailab_2021Rc</strain>
        <tissue evidence="2">Muscle</tissue>
    </source>
</reference>
<sequence length="185" mass="21699">MASKRRNMFYENKKQETTEIEEECREERDWLETAGLSGLTDKAFLEGREVTAQELERAVAVLSREQAAAVRRRVDTVNKTLRQRHRHLRRFRNRKPDIREVFREVERGCALVVHTGTTGVRPRRPAIAEDMYEKCFRIPSERLFGVSLRHYFVIGSTVYEQRLLHYFVCSPTKRFGTEVAAKALP</sequence>
<keyword evidence="3" id="KW-1185">Reference proteome</keyword>
<accession>A0ABD0XWN2</accession>
<name>A0ABD0XWN2_9HEMI</name>
<gene>
    <name evidence="2" type="ORF">AAG570_005961</name>
</gene>
<comment type="caution">
    <text evidence="2">The sequence shown here is derived from an EMBL/GenBank/DDBJ whole genome shotgun (WGS) entry which is preliminary data.</text>
</comment>
<evidence type="ECO:0000313" key="2">
    <source>
        <dbReference type="EMBL" id="KAL1115671.1"/>
    </source>
</evidence>
<evidence type="ECO:0000256" key="1">
    <source>
        <dbReference type="SAM" id="Coils"/>
    </source>
</evidence>
<organism evidence="2 3">
    <name type="scientific">Ranatra chinensis</name>
    <dbReference type="NCBI Taxonomy" id="642074"/>
    <lineage>
        <taxon>Eukaryota</taxon>
        <taxon>Metazoa</taxon>
        <taxon>Ecdysozoa</taxon>
        <taxon>Arthropoda</taxon>
        <taxon>Hexapoda</taxon>
        <taxon>Insecta</taxon>
        <taxon>Pterygota</taxon>
        <taxon>Neoptera</taxon>
        <taxon>Paraneoptera</taxon>
        <taxon>Hemiptera</taxon>
        <taxon>Heteroptera</taxon>
        <taxon>Panheteroptera</taxon>
        <taxon>Nepomorpha</taxon>
        <taxon>Nepidae</taxon>
        <taxon>Ranatrinae</taxon>
        <taxon>Ranatra</taxon>
    </lineage>
</organism>
<proteinExistence type="predicted"/>
<dbReference type="Proteomes" id="UP001558652">
    <property type="component" value="Unassembled WGS sequence"/>
</dbReference>
<dbReference type="AlphaFoldDB" id="A0ABD0XWN2"/>
<evidence type="ECO:0000313" key="3">
    <source>
        <dbReference type="Proteomes" id="UP001558652"/>
    </source>
</evidence>
<feature type="coiled-coil region" evidence="1">
    <location>
        <begin position="45"/>
        <end position="72"/>
    </location>
</feature>
<keyword evidence="1" id="KW-0175">Coiled coil</keyword>
<dbReference type="EMBL" id="JBFDAA010000019">
    <property type="protein sequence ID" value="KAL1115671.1"/>
    <property type="molecule type" value="Genomic_DNA"/>
</dbReference>